<keyword evidence="3" id="KW-0328">Glycosyltransferase</keyword>
<reference evidence="6" key="1">
    <citation type="submission" date="2022-07" db="EMBL/GenBank/DDBJ databases">
        <title>Taxonomic analysis of Microcella humidisoli nov. sp., isolated from riverside soil.</title>
        <authorList>
            <person name="Molina K.M."/>
            <person name="Kim S.B."/>
        </authorList>
    </citation>
    <scope>NUCLEOTIDE SEQUENCE</scope>
    <source>
        <strain evidence="6">MMS21-STM10</strain>
    </source>
</reference>
<accession>A0ABY5FYM6</accession>
<dbReference type="PANTHER" id="PTHR43179">
    <property type="entry name" value="RHAMNOSYLTRANSFERASE WBBL"/>
    <property type="match status" value="1"/>
</dbReference>
<name>A0ABY5FYM6_9MICO</name>
<sequence>MSAPRVSIVINTLNRAESLGTTLEALQWIAYAGEFEVVVVNGPSTDSTEALLAPWSDRVVLERCPVANLSVSRNIGIAASSGEIVAFIDDDAVPEPEWLGQLVAAFDDPLVGAAGGYVLDHTGVAYQSTYALFTRLGDPVASPGRASPERVFPYSFTFPHLIGTNMAFRRTALDDVGGFDEQYEYYLDDTDLVVRIIDRGYDVRQVSGAHLHHRFAPSTIRDHRRVARHRYPVVKNHAYFALRHGLAFYDERTIIEEQRAFAHMHQVEMVQAVADGLIDRDDLDRFLQYRDEAVDTGLRAARAVRPTAHRGQLPRGARGSMFRRFPTIVEGPEIVRRVLVAGPGAASIAAARERGRALAAEGQIVHLIAPTPHRDHIDFDHGVWISAVDVSTSPWRAARARGARRLTERFASTSA</sequence>
<dbReference type="Proteomes" id="UP001060039">
    <property type="component" value="Chromosome"/>
</dbReference>
<evidence type="ECO:0000256" key="1">
    <source>
        <dbReference type="ARBA" id="ARBA00004776"/>
    </source>
</evidence>
<dbReference type="PANTHER" id="PTHR43179:SF12">
    <property type="entry name" value="GALACTOFURANOSYLTRANSFERASE GLFT2"/>
    <property type="match status" value="1"/>
</dbReference>
<evidence type="ECO:0000259" key="5">
    <source>
        <dbReference type="Pfam" id="PF00535"/>
    </source>
</evidence>
<evidence type="ECO:0000256" key="4">
    <source>
        <dbReference type="ARBA" id="ARBA00022679"/>
    </source>
</evidence>
<dbReference type="InterPro" id="IPR001173">
    <property type="entry name" value="Glyco_trans_2-like"/>
</dbReference>
<dbReference type="Pfam" id="PF00535">
    <property type="entry name" value="Glycos_transf_2"/>
    <property type="match status" value="1"/>
</dbReference>
<evidence type="ECO:0000313" key="6">
    <source>
        <dbReference type="EMBL" id="UTT63017.1"/>
    </source>
</evidence>
<protein>
    <submittedName>
        <fullName evidence="6">Glycosyltransferase family 2 protein</fullName>
    </submittedName>
</protein>
<keyword evidence="7" id="KW-1185">Reference proteome</keyword>
<comment type="pathway">
    <text evidence="1">Cell wall biogenesis; cell wall polysaccharide biosynthesis.</text>
</comment>
<dbReference type="RefSeq" id="WP_255160150.1">
    <property type="nucleotide sequence ID" value="NZ_CP101497.1"/>
</dbReference>
<keyword evidence="4" id="KW-0808">Transferase</keyword>
<dbReference type="EMBL" id="CP101497">
    <property type="protein sequence ID" value="UTT63017.1"/>
    <property type="molecule type" value="Genomic_DNA"/>
</dbReference>
<comment type="similarity">
    <text evidence="2">Belongs to the glycosyltransferase 2 family.</text>
</comment>
<dbReference type="Gene3D" id="3.90.550.10">
    <property type="entry name" value="Spore Coat Polysaccharide Biosynthesis Protein SpsA, Chain A"/>
    <property type="match status" value="1"/>
</dbReference>
<evidence type="ECO:0000256" key="2">
    <source>
        <dbReference type="ARBA" id="ARBA00006739"/>
    </source>
</evidence>
<dbReference type="SUPFAM" id="SSF53448">
    <property type="entry name" value="Nucleotide-diphospho-sugar transferases"/>
    <property type="match status" value="1"/>
</dbReference>
<evidence type="ECO:0000313" key="7">
    <source>
        <dbReference type="Proteomes" id="UP001060039"/>
    </source>
</evidence>
<dbReference type="InterPro" id="IPR029044">
    <property type="entry name" value="Nucleotide-diphossugar_trans"/>
</dbReference>
<feature type="domain" description="Glycosyltransferase 2-like" evidence="5">
    <location>
        <begin position="7"/>
        <end position="176"/>
    </location>
</feature>
<organism evidence="6 7">
    <name type="scientific">Microcella humidisoli</name>
    <dbReference type="NCBI Taxonomy" id="2963406"/>
    <lineage>
        <taxon>Bacteria</taxon>
        <taxon>Bacillati</taxon>
        <taxon>Actinomycetota</taxon>
        <taxon>Actinomycetes</taxon>
        <taxon>Micrococcales</taxon>
        <taxon>Microbacteriaceae</taxon>
        <taxon>Microcella</taxon>
    </lineage>
</organism>
<gene>
    <name evidence="6" type="ORF">NNL39_02600</name>
</gene>
<evidence type="ECO:0000256" key="3">
    <source>
        <dbReference type="ARBA" id="ARBA00022676"/>
    </source>
</evidence>
<proteinExistence type="inferred from homology"/>